<dbReference type="GO" id="GO:0005737">
    <property type="term" value="C:cytoplasm"/>
    <property type="evidence" value="ECO:0007669"/>
    <property type="project" value="UniProtKB-SubCell"/>
</dbReference>
<keyword evidence="1 7" id="KW-0963">Cytoplasm</keyword>
<dbReference type="InterPro" id="IPR003781">
    <property type="entry name" value="CoA-bd"/>
</dbReference>
<dbReference type="KEGG" id="salq:SYNTR_1459"/>
<organism evidence="9 10">
    <name type="scientific">Candidatus Syntrophocurvum alkaliphilum</name>
    <dbReference type="NCBI Taxonomy" id="2293317"/>
    <lineage>
        <taxon>Bacteria</taxon>
        <taxon>Bacillati</taxon>
        <taxon>Bacillota</taxon>
        <taxon>Clostridia</taxon>
        <taxon>Eubacteriales</taxon>
        <taxon>Syntrophomonadaceae</taxon>
        <taxon>Candidatus Syntrophocurvum</taxon>
    </lineage>
</organism>
<sequence length="209" mass="22907">MKAYKIPEATVMRLSIYSRYLQKLIENGTQTISSGEIANGVGVGSAQVRKDLAYFGEFGTRGVGYNVEELFNHLMEILGLDEKWNVIIIGAGKLGSALATYQGFIDRGFNITAILDIDEAIIGKKLMDIEVEHIDLLSKKVKENNVEIGVITVPGSVAQVVTDDLIKAGAKAILNFSPNVLRVPNEIILRNVDLSVNLEVLSFNLSFHK</sequence>
<dbReference type="InterPro" id="IPR036390">
    <property type="entry name" value="WH_DNA-bd_sf"/>
</dbReference>
<dbReference type="NCBIfam" id="NF003993">
    <property type="entry name" value="PRK05472.2-2"/>
    <property type="match status" value="1"/>
</dbReference>
<evidence type="ECO:0000256" key="6">
    <source>
        <dbReference type="ARBA" id="ARBA00023163"/>
    </source>
</evidence>
<keyword evidence="4 7" id="KW-0520">NAD</keyword>
<evidence type="ECO:0000256" key="5">
    <source>
        <dbReference type="ARBA" id="ARBA00023125"/>
    </source>
</evidence>
<dbReference type="Proteomes" id="UP000426444">
    <property type="component" value="Chromosome"/>
</dbReference>
<dbReference type="NCBIfam" id="NF003989">
    <property type="entry name" value="PRK05472.1-3"/>
    <property type="match status" value="1"/>
</dbReference>
<dbReference type="Pfam" id="PF02629">
    <property type="entry name" value="CoA_binding"/>
    <property type="match status" value="1"/>
</dbReference>
<name>A0A6I6DGR1_9FIRM</name>
<evidence type="ECO:0000256" key="3">
    <source>
        <dbReference type="ARBA" id="ARBA00023015"/>
    </source>
</evidence>
<dbReference type="InterPro" id="IPR036388">
    <property type="entry name" value="WH-like_DNA-bd_sf"/>
</dbReference>
<dbReference type="NCBIfam" id="NF003996">
    <property type="entry name" value="PRK05472.2-5"/>
    <property type="match status" value="1"/>
</dbReference>
<evidence type="ECO:0000313" key="9">
    <source>
        <dbReference type="EMBL" id="QGU00053.1"/>
    </source>
</evidence>
<dbReference type="GO" id="GO:0045892">
    <property type="term" value="P:negative regulation of DNA-templated transcription"/>
    <property type="evidence" value="ECO:0007669"/>
    <property type="project" value="InterPro"/>
</dbReference>
<proteinExistence type="inferred from homology"/>
<dbReference type="InterPro" id="IPR022876">
    <property type="entry name" value="Tscrpt_rep_Rex"/>
</dbReference>
<keyword evidence="5 7" id="KW-0238">DNA-binding</keyword>
<dbReference type="Pfam" id="PF06971">
    <property type="entry name" value="Put_DNA-bind_N"/>
    <property type="match status" value="1"/>
</dbReference>
<comment type="subunit">
    <text evidence="7">Homodimer.</text>
</comment>
<dbReference type="SUPFAM" id="SSF51735">
    <property type="entry name" value="NAD(P)-binding Rossmann-fold domains"/>
    <property type="match status" value="1"/>
</dbReference>
<dbReference type="GO" id="GO:0003677">
    <property type="term" value="F:DNA binding"/>
    <property type="evidence" value="ECO:0007669"/>
    <property type="project" value="UniProtKB-UniRule"/>
</dbReference>
<keyword evidence="10" id="KW-1185">Reference proteome</keyword>
<dbReference type="RefSeq" id="WP_156203881.1">
    <property type="nucleotide sequence ID" value="NZ_CP046457.1"/>
</dbReference>
<accession>A0A6I6DGR1</accession>
<protein>
    <recommendedName>
        <fullName evidence="7">Redox-sensing transcriptional repressor Rex</fullName>
    </recommendedName>
</protein>
<comment type="function">
    <text evidence="7">Modulates transcription in response to changes in cellular NADH/NAD(+) redox state.</text>
</comment>
<dbReference type="EMBL" id="CP046457">
    <property type="protein sequence ID" value="QGU00053.1"/>
    <property type="molecule type" value="Genomic_DNA"/>
</dbReference>
<feature type="domain" description="CoA-binding" evidence="8">
    <location>
        <begin position="79"/>
        <end position="180"/>
    </location>
</feature>
<dbReference type="NCBIfam" id="NF003994">
    <property type="entry name" value="PRK05472.2-3"/>
    <property type="match status" value="1"/>
</dbReference>
<dbReference type="Gene3D" id="1.10.10.10">
    <property type="entry name" value="Winged helix-like DNA-binding domain superfamily/Winged helix DNA-binding domain"/>
    <property type="match status" value="1"/>
</dbReference>
<comment type="subcellular location">
    <subcellularLocation>
        <location evidence="7">Cytoplasm</location>
    </subcellularLocation>
</comment>
<evidence type="ECO:0000259" key="8">
    <source>
        <dbReference type="SMART" id="SM00881"/>
    </source>
</evidence>
<dbReference type="InterPro" id="IPR058236">
    <property type="entry name" value="Rex_actinobacterial-type"/>
</dbReference>
<dbReference type="HAMAP" id="MF_01131">
    <property type="entry name" value="Rex"/>
    <property type="match status" value="1"/>
</dbReference>
<keyword evidence="2 7" id="KW-0678">Repressor</keyword>
<dbReference type="PANTHER" id="PTHR35786">
    <property type="entry name" value="REDOX-SENSING TRANSCRIPTIONAL REPRESSOR REX"/>
    <property type="match status" value="1"/>
</dbReference>
<evidence type="ECO:0000256" key="2">
    <source>
        <dbReference type="ARBA" id="ARBA00022491"/>
    </source>
</evidence>
<dbReference type="InterPro" id="IPR009718">
    <property type="entry name" value="Rex_DNA-bd_C_dom"/>
</dbReference>
<dbReference type="AlphaFoldDB" id="A0A6I6DGR1"/>
<keyword evidence="6 7" id="KW-0804">Transcription</keyword>
<dbReference type="SMART" id="SM00881">
    <property type="entry name" value="CoA_binding"/>
    <property type="match status" value="1"/>
</dbReference>
<evidence type="ECO:0000256" key="1">
    <source>
        <dbReference type="ARBA" id="ARBA00022490"/>
    </source>
</evidence>
<dbReference type="InterPro" id="IPR036291">
    <property type="entry name" value="NAD(P)-bd_dom_sf"/>
</dbReference>
<dbReference type="Gene3D" id="3.40.50.720">
    <property type="entry name" value="NAD(P)-binding Rossmann-like Domain"/>
    <property type="match status" value="1"/>
</dbReference>
<evidence type="ECO:0000256" key="4">
    <source>
        <dbReference type="ARBA" id="ARBA00023027"/>
    </source>
</evidence>
<keyword evidence="3 7" id="KW-0805">Transcription regulation</keyword>
<dbReference type="OrthoDB" id="9784760at2"/>
<feature type="DNA-binding region" description="H-T-H motif" evidence="7">
    <location>
        <begin position="16"/>
        <end position="55"/>
    </location>
</feature>
<dbReference type="NCBIfam" id="NF003995">
    <property type="entry name" value="PRK05472.2-4"/>
    <property type="match status" value="1"/>
</dbReference>
<evidence type="ECO:0000256" key="7">
    <source>
        <dbReference type="HAMAP-Rule" id="MF_01131"/>
    </source>
</evidence>
<dbReference type="PANTHER" id="PTHR35786:SF1">
    <property type="entry name" value="REDOX-SENSING TRANSCRIPTIONAL REPRESSOR REX 1"/>
    <property type="match status" value="1"/>
</dbReference>
<evidence type="ECO:0000313" key="10">
    <source>
        <dbReference type="Proteomes" id="UP000426444"/>
    </source>
</evidence>
<reference evidence="10" key="1">
    <citation type="journal article" date="2019" name="Microbiology">
        <title>Complete Genome Sequence of an Uncultured Bacterium of the Candidate Phylum Bipolaricaulota.</title>
        <authorList>
            <person name="Kadnikov V.V."/>
            <person name="Mardanov A.V."/>
            <person name="Beletsky A.V."/>
            <person name="Frank Y.A."/>
            <person name="Karnachuk O.V."/>
            <person name="Ravin N.V."/>
        </authorList>
    </citation>
    <scope>NUCLEOTIDE SEQUENCE [LARGE SCALE GENOMIC DNA]</scope>
</reference>
<comment type="similarity">
    <text evidence="7">Belongs to the transcriptional regulatory Rex family.</text>
</comment>
<dbReference type="GO" id="GO:0003700">
    <property type="term" value="F:DNA-binding transcription factor activity"/>
    <property type="evidence" value="ECO:0007669"/>
    <property type="project" value="UniProtKB-UniRule"/>
</dbReference>
<gene>
    <name evidence="7" type="primary">rex</name>
    <name evidence="9" type="ORF">SYNTR_1459</name>
</gene>
<feature type="binding site" evidence="7">
    <location>
        <begin position="90"/>
        <end position="95"/>
    </location>
    <ligand>
        <name>NAD(+)</name>
        <dbReference type="ChEBI" id="CHEBI:57540"/>
    </ligand>
</feature>
<dbReference type="NCBIfam" id="NF003992">
    <property type="entry name" value="PRK05472.2-1"/>
    <property type="match status" value="1"/>
</dbReference>
<dbReference type="SUPFAM" id="SSF46785">
    <property type="entry name" value="Winged helix' DNA-binding domain"/>
    <property type="match status" value="1"/>
</dbReference>
<dbReference type="GO" id="GO:0051775">
    <property type="term" value="P:response to redox state"/>
    <property type="evidence" value="ECO:0007669"/>
    <property type="project" value="InterPro"/>
</dbReference>